<organism evidence="3 4">
    <name type="scientific">Haloferax larsenii</name>
    <dbReference type="NCBI Taxonomy" id="302484"/>
    <lineage>
        <taxon>Archaea</taxon>
        <taxon>Methanobacteriati</taxon>
        <taxon>Methanobacteriota</taxon>
        <taxon>Stenosarchaea group</taxon>
        <taxon>Halobacteria</taxon>
        <taxon>Halobacteriales</taxon>
        <taxon>Haloferacaceae</taxon>
        <taxon>Haloferax</taxon>
    </lineage>
</organism>
<feature type="region of interest" description="Disordered" evidence="1">
    <location>
        <begin position="289"/>
        <end position="314"/>
    </location>
</feature>
<dbReference type="Proteomes" id="UP000183894">
    <property type="component" value="Unassembled WGS sequence"/>
</dbReference>
<dbReference type="Pfam" id="PF13699">
    <property type="entry name" value="eCIS_core"/>
    <property type="match status" value="1"/>
</dbReference>
<feature type="domain" description="eCIS core" evidence="2">
    <location>
        <begin position="99"/>
        <end position="176"/>
    </location>
</feature>
<dbReference type="AlphaFoldDB" id="A0A1H7MZG3"/>
<dbReference type="EMBL" id="FOAD01000003">
    <property type="protein sequence ID" value="SEL16706.1"/>
    <property type="molecule type" value="Genomic_DNA"/>
</dbReference>
<evidence type="ECO:0000313" key="3">
    <source>
        <dbReference type="EMBL" id="SEL16706.1"/>
    </source>
</evidence>
<proteinExistence type="predicted"/>
<dbReference type="OrthoDB" id="186293at2157"/>
<evidence type="ECO:0000259" key="2">
    <source>
        <dbReference type="Pfam" id="PF13699"/>
    </source>
</evidence>
<gene>
    <name evidence="3" type="ORF">SAMN04488691_103148</name>
</gene>
<evidence type="ECO:0000256" key="1">
    <source>
        <dbReference type="SAM" id="MobiDB-lite"/>
    </source>
</evidence>
<sequence>MYMDGQEIIVQRLVQSHGANQVQQWADEGMTIETMGKPRDMRAFRERQKNRPAEVPMDSERRNAKSVQRSRGAHHEASKAGDTQVPDSVRDVISSSGRQLDTSIQHAMEERMGDTLGDVRIHTGPRAAKACEDINARAFTVGNHVAFNHGEYAPTSLEGQYLLAHELTHVRQQNGQSGIHRMPKHKEIVNKLREVVQKSDRYPGDEAFEGDLEETLEEINDTWLRQKLEENSDFTVEDVKTAMYAPGPDEQLSRELALLLQTDKWEAGTTFDKGVHDWKHIVARHVHPDASGEWPIDPGSEISTERSATAFPSQMDESTIKSIIENATHGASKEDISIQANGYRTVKYDGTELPSGIECVKIVYDSSGQIVTAYPVDGDGVEELP</sequence>
<feature type="compositionally biased region" description="Basic and acidic residues" evidence="1">
    <location>
        <begin position="47"/>
        <end position="63"/>
    </location>
</feature>
<feature type="compositionally biased region" description="Polar residues" evidence="1">
    <location>
        <begin position="301"/>
        <end position="314"/>
    </location>
</feature>
<reference evidence="3 4" key="1">
    <citation type="submission" date="2016-10" db="EMBL/GenBank/DDBJ databases">
        <authorList>
            <person name="de Groot N.N."/>
        </authorList>
    </citation>
    <scope>NUCLEOTIDE SEQUENCE [LARGE SCALE GENOMIC DNA]</scope>
    <source>
        <strain evidence="3 4">CDM_5</strain>
    </source>
</reference>
<dbReference type="InterPro" id="IPR025295">
    <property type="entry name" value="eCIS_core_dom"/>
</dbReference>
<accession>A0A1H7MZG3</accession>
<name>A0A1H7MZG3_HALLR</name>
<protein>
    <recommendedName>
        <fullName evidence="2">eCIS core domain-containing protein</fullName>
    </recommendedName>
</protein>
<evidence type="ECO:0000313" key="4">
    <source>
        <dbReference type="Proteomes" id="UP000183894"/>
    </source>
</evidence>
<feature type="region of interest" description="Disordered" evidence="1">
    <location>
        <begin position="47"/>
        <end position="100"/>
    </location>
</feature>